<feature type="transmembrane region" description="Helical" evidence="6">
    <location>
        <begin position="456"/>
        <end position="474"/>
    </location>
</feature>
<dbReference type="InterPro" id="IPR045035">
    <property type="entry name" value="YSL-like"/>
</dbReference>
<evidence type="ECO:0000256" key="5">
    <source>
        <dbReference type="ARBA" id="ARBA00023136"/>
    </source>
</evidence>
<name>A0A0J1III8_9FIRM</name>
<evidence type="ECO:0000313" key="7">
    <source>
        <dbReference type="EMBL" id="KLU64541.1"/>
    </source>
</evidence>
<keyword evidence="8" id="KW-1185">Reference proteome</keyword>
<reference evidence="7 8" key="1">
    <citation type="submission" date="2015-06" db="EMBL/GenBank/DDBJ databases">
        <title>Draft genome of the moderately acidophilic sulfate reducer Candidatus Desulfosporosinus acididurans strain M1.</title>
        <authorList>
            <person name="Poehlein A."/>
            <person name="Petzsch P."/>
            <person name="Johnson B.D."/>
            <person name="Schloemann M."/>
            <person name="Daniel R."/>
            <person name="Muehling M."/>
        </authorList>
    </citation>
    <scope>NUCLEOTIDE SEQUENCE [LARGE SCALE GENOMIC DNA]</scope>
    <source>
        <strain evidence="7 8">M1</strain>
    </source>
</reference>
<feature type="transmembrane region" description="Helical" evidence="6">
    <location>
        <begin position="179"/>
        <end position="199"/>
    </location>
</feature>
<keyword evidence="2" id="KW-0813">Transport</keyword>
<keyword evidence="3 6" id="KW-0812">Transmembrane</keyword>
<feature type="transmembrane region" description="Helical" evidence="6">
    <location>
        <begin position="574"/>
        <end position="600"/>
    </location>
</feature>
<evidence type="ECO:0000256" key="3">
    <source>
        <dbReference type="ARBA" id="ARBA00022692"/>
    </source>
</evidence>
<feature type="transmembrane region" description="Helical" evidence="6">
    <location>
        <begin position="363"/>
        <end position="383"/>
    </location>
</feature>
<sequence>MEKRGLDHSAYGGVNGEDYIPYIPASEAMPEITVVSLVMGVLFAALFAAANTYLGLKVGMTIAAGIPSAVLATGILKGLFKHNNVLEANMIQSIAAMGEALAGGIIFTLPAIIIWGLELKLSTIIVATLLGGLIGIFFVVPLRKYLTVEEHGKLIFPESMAAAEILATGSSGGTGFKTVLTGLLYGGGYKLLSGGFALWMEEPEWTIKPLQSTVFGVDTLASLAGVGFIIGIEAALYMFAGALVAWFGLIPLIKYVGAGLTTPLFPSTTLISKMSASAIWSSYIRYVGAGAVAAGGFISLGRSLPTIGRSFKSAMGGLGKGTVSDKRTDIDAPIIWVIGAAVFVFLLAWLLPMISIGPIGSLLVVIFAFFFAVVSARMCGIVGASNNPVSGMTIASLLFITAVLKATGLTGQQGMVAAILAGSIVCIAIAVSGDAAQALKTTHIIGGTPKRVEFSMYAGVAFASVFSGLVLLMLNHTYGIGSDAVAAPQATLMSMVVKGVMTGQIPWILVIIGVTFGVMCALMRLPVLPVALGLYLPIHLSAGILVGGLIRVFVDRKFRNNSDQLKEKVEKGILLASGLVAGDAIMGIVIAVFATLSINIGFGANILPGITGSPYTAMLLYILLAVWMYRVTVKKDTKQNG</sequence>
<feature type="transmembrane region" description="Helical" evidence="6">
    <location>
        <begin position="283"/>
        <end position="301"/>
    </location>
</feature>
<dbReference type="GO" id="GO:0016020">
    <property type="term" value="C:membrane"/>
    <property type="evidence" value="ECO:0007669"/>
    <property type="project" value="UniProtKB-SubCell"/>
</dbReference>
<evidence type="ECO:0000256" key="2">
    <source>
        <dbReference type="ARBA" id="ARBA00022448"/>
    </source>
</evidence>
<gene>
    <name evidence="7" type="ORF">DEAC_c34870</name>
</gene>
<evidence type="ECO:0000256" key="6">
    <source>
        <dbReference type="SAM" id="Phobius"/>
    </source>
</evidence>
<dbReference type="GO" id="GO:0035673">
    <property type="term" value="F:oligopeptide transmembrane transporter activity"/>
    <property type="evidence" value="ECO:0007669"/>
    <property type="project" value="InterPro"/>
</dbReference>
<dbReference type="PANTHER" id="PTHR31645">
    <property type="entry name" value="OLIGOPEPTIDE TRANSPORTER YGL114W-RELATED"/>
    <property type="match status" value="1"/>
</dbReference>
<feature type="transmembrane region" description="Helical" evidence="6">
    <location>
        <begin position="415"/>
        <end position="436"/>
    </location>
</feature>
<dbReference type="PATRIC" id="fig|476652.3.peg.3679"/>
<feature type="transmembrane region" description="Helical" evidence="6">
    <location>
        <begin position="100"/>
        <end position="117"/>
    </location>
</feature>
<dbReference type="NCBIfam" id="TIGR00733">
    <property type="entry name" value="OPT family oligopeptide transporter"/>
    <property type="match status" value="1"/>
</dbReference>
<dbReference type="PANTHER" id="PTHR31645:SF0">
    <property type="entry name" value="OLIGOPEPTIDE TRANSPORTER YGL114W-RELATED"/>
    <property type="match status" value="1"/>
</dbReference>
<dbReference type="Pfam" id="PF03169">
    <property type="entry name" value="OPT"/>
    <property type="match status" value="1"/>
</dbReference>
<keyword evidence="5 6" id="KW-0472">Membrane</keyword>
<protein>
    <submittedName>
        <fullName evidence="7">OPT oligopeptide transporter protein</fullName>
    </submittedName>
</protein>
<accession>A0A0J1III8</accession>
<comment type="subcellular location">
    <subcellularLocation>
        <location evidence="1">Membrane</location>
        <topology evidence="1">Multi-pass membrane protein</topology>
    </subcellularLocation>
</comment>
<organism evidence="7 8">
    <name type="scientific">Desulfosporosinus acididurans</name>
    <dbReference type="NCBI Taxonomy" id="476652"/>
    <lineage>
        <taxon>Bacteria</taxon>
        <taxon>Bacillati</taxon>
        <taxon>Bacillota</taxon>
        <taxon>Clostridia</taxon>
        <taxon>Eubacteriales</taxon>
        <taxon>Desulfitobacteriaceae</taxon>
        <taxon>Desulfosporosinus</taxon>
    </lineage>
</organism>
<feature type="transmembrane region" description="Helical" evidence="6">
    <location>
        <begin position="505"/>
        <end position="526"/>
    </location>
</feature>
<feature type="transmembrane region" description="Helical" evidence="6">
    <location>
        <begin position="60"/>
        <end position="80"/>
    </location>
</feature>
<dbReference type="InterPro" id="IPR004814">
    <property type="entry name" value="Oligopep_transpt"/>
</dbReference>
<feature type="transmembrane region" description="Helical" evidence="6">
    <location>
        <begin position="532"/>
        <end position="554"/>
    </location>
</feature>
<feature type="transmembrane region" description="Helical" evidence="6">
    <location>
        <begin position="334"/>
        <end position="351"/>
    </location>
</feature>
<evidence type="ECO:0000313" key="8">
    <source>
        <dbReference type="Proteomes" id="UP000036356"/>
    </source>
</evidence>
<keyword evidence="4 6" id="KW-1133">Transmembrane helix</keyword>
<feature type="transmembrane region" description="Helical" evidence="6">
    <location>
        <begin position="606"/>
        <end position="629"/>
    </location>
</feature>
<feature type="transmembrane region" description="Helical" evidence="6">
    <location>
        <begin position="220"/>
        <end position="246"/>
    </location>
</feature>
<dbReference type="InterPro" id="IPR004813">
    <property type="entry name" value="OPT"/>
</dbReference>
<feature type="transmembrane region" description="Helical" evidence="6">
    <location>
        <begin position="123"/>
        <end position="142"/>
    </location>
</feature>
<dbReference type="STRING" id="476652.DEAC_c34870"/>
<evidence type="ECO:0000256" key="4">
    <source>
        <dbReference type="ARBA" id="ARBA00022989"/>
    </source>
</evidence>
<feature type="transmembrane region" description="Helical" evidence="6">
    <location>
        <begin position="389"/>
        <end position="408"/>
    </location>
</feature>
<dbReference type="AlphaFoldDB" id="A0A0J1III8"/>
<comment type="caution">
    <text evidence="7">The sequence shown here is derived from an EMBL/GenBank/DDBJ whole genome shotgun (WGS) entry which is preliminary data.</text>
</comment>
<feature type="transmembrane region" description="Helical" evidence="6">
    <location>
        <begin position="32"/>
        <end position="54"/>
    </location>
</feature>
<evidence type="ECO:0000256" key="1">
    <source>
        <dbReference type="ARBA" id="ARBA00004141"/>
    </source>
</evidence>
<feature type="transmembrane region" description="Helical" evidence="6">
    <location>
        <begin position="252"/>
        <end position="271"/>
    </location>
</feature>
<dbReference type="RefSeq" id="WP_047811283.1">
    <property type="nucleotide sequence ID" value="NZ_LDZY01000013.1"/>
</dbReference>
<dbReference type="EMBL" id="LDZY01000013">
    <property type="protein sequence ID" value="KLU64541.1"/>
    <property type="molecule type" value="Genomic_DNA"/>
</dbReference>
<dbReference type="Proteomes" id="UP000036356">
    <property type="component" value="Unassembled WGS sequence"/>
</dbReference>
<proteinExistence type="predicted"/>